<gene>
    <name evidence="2" type="ORF">PAXINDRAFT_14139</name>
</gene>
<dbReference type="EMBL" id="KN819356">
    <property type="protein sequence ID" value="KIJ13088.1"/>
    <property type="molecule type" value="Genomic_DNA"/>
</dbReference>
<proteinExistence type="predicted"/>
<organism evidence="2 3">
    <name type="scientific">Paxillus involutus ATCC 200175</name>
    <dbReference type="NCBI Taxonomy" id="664439"/>
    <lineage>
        <taxon>Eukaryota</taxon>
        <taxon>Fungi</taxon>
        <taxon>Dikarya</taxon>
        <taxon>Basidiomycota</taxon>
        <taxon>Agaricomycotina</taxon>
        <taxon>Agaricomycetes</taxon>
        <taxon>Agaricomycetidae</taxon>
        <taxon>Boletales</taxon>
        <taxon>Paxilineae</taxon>
        <taxon>Paxillaceae</taxon>
        <taxon>Paxillus</taxon>
    </lineage>
</organism>
<accession>A0A0C9TRQ6</accession>
<dbReference type="AlphaFoldDB" id="A0A0C9TRQ6"/>
<keyword evidence="3" id="KW-1185">Reference proteome</keyword>
<protein>
    <recommendedName>
        <fullName evidence="4">Secreted protein</fullName>
    </recommendedName>
</protein>
<evidence type="ECO:0000256" key="1">
    <source>
        <dbReference type="SAM" id="SignalP"/>
    </source>
</evidence>
<name>A0A0C9TRQ6_PAXIN</name>
<feature type="signal peptide" evidence="1">
    <location>
        <begin position="1"/>
        <end position="16"/>
    </location>
</feature>
<dbReference type="HOGENOM" id="CLU_2513279_0_0_1"/>
<keyword evidence="1" id="KW-0732">Signal</keyword>
<evidence type="ECO:0000313" key="2">
    <source>
        <dbReference type="EMBL" id="KIJ13088.1"/>
    </source>
</evidence>
<dbReference type="Proteomes" id="UP000053647">
    <property type="component" value="Unassembled WGS sequence"/>
</dbReference>
<feature type="chain" id="PRO_5002213915" description="Secreted protein" evidence="1">
    <location>
        <begin position="17"/>
        <end position="85"/>
    </location>
</feature>
<sequence length="85" mass="9609">MALSTLMLLLVSDKNAGNEPGSVVCIPRLNRDELLRTPCTRARVYDSDSYPSGFYGYKEDLYAELSLRSELKREHLEDTAEHVST</sequence>
<evidence type="ECO:0008006" key="4">
    <source>
        <dbReference type="Google" id="ProtNLM"/>
    </source>
</evidence>
<evidence type="ECO:0000313" key="3">
    <source>
        <dbReference type="Proteomes" id="UP000053647"/>
    </source>
</evidence>
<reference evidence="2 3" key="1">
    <citation type="submission" date="2014-06" db="EMBL/GenBank/DDBJ databases">
        <authorList>
            <consortium name="DOE Joint Genome Institute"/>
            <person name="Kuo A."/>
            <person name="Kohler A."/>
            <person name="Nagy L.G."/>
            <person name="Floudas D."/>
            <person name="Copeland A."/>
            <person name="Barry K.W."/>
            <person name="Cichocki N."/>
            <person name="Veneault-Fourrey C."/>
            <person name="LaButti K."/>
            <person name="Lindquist E.A."/>
            <person name="Lipzen A."/>
            <person name="Lundell T."/>
            <person name="Morin E."/>
            <person name="Murat C."/>
            <person name="Sun H."/>
            <person name="Tunlid A."/>
            <person name="Henrissat B."/>
            <person name="Grigoriev I.V."/>
            <person name="Hibbett D.S."/>
            <person name="Martin F."/>
            <person name="Nordberg H.P."/>
            <person name="Cantor M.N."/>
            <person name="Hua S.X."/>
        </authorList>
    </citation>
    <scope>NUCLEOTIDE SEQUENCE [LARGE SCALE GENOMIC DNA]</scope>
    <source>
        <strain evidence="2 3">ATCC 200175</strain>
    </source>
</reference>
<reference evidence="3" key="2">
    <citation type="submission" date="2015-01" db="EMBL/GenBank/DDBJ databases">
        <title>Evolutionary Origins and Diversification of the Mycorrhizal Mutualists.</title>
        <authorList>
            <consortium name="DOE Joint Genome Institute"/>
            <consortium name="Mycorrhizal Genomics Consortium"/>
            <person name="Kohler A."/>
            <person name="Kuo A."/>
            <person name="Nagy L.G."/>
            <person name="Floudas D."/>
            <person name="Copeland A."/>
            <person name="Barry K.W."/>
            <person name="Cichocki N."/>
            <person name="Veneault-Fourrey C."/>
            <person name="LaButti K."/>
            <person name="Lindquist E.A."/>
            <person name="Lipzen A."/>
            <person name="Lundell T."/>
            <person name="Morin E."/>
            <person name="Murat C."/>
            <person name="Riley R."/>
            <person name="Ohm R."/>
            <person name="Sun H."/>
            <person name="Tunlid A."/>
            <person name="Henrissat B."/>
            <person name="Grigoriev I.V."/>
            <person name="Hibbett D.S."/>
            <person name="Martin F."/>
        </authorList>
    </citation>
    <scope>NUCLEOTIDE SEQUENCE [LARGE SCALE GENOMIC DNA]</scope>
    <source>
        <strain evidence="3">ATCC 200175</strain>
    </source>
</reference>